<dbReference type="HOGENOM" id="CLU_008751_1_0_1"/>
<protein>
    <recommendedName>
        <fullName evidence="4">Fungal N-terminal domain-containing protein</fullName>
    </recommendedName>
</protein>
<dbReference type="Gene3D" id="1.25.40.20">
    <property type="entry name" value="Ankyrin repeat-containing domain"/>
    <property type="match status" value="1"/>
</dbReference>
<dbReference type="InterPro" id="IPR036770">
    <property type="entry name" value="Ankyrin_rpt-contain_sf"/>
</dbReference>
<proteinExistence type="predicted"/>
<organism evidence="2 3">
    <name type="scientific">Phialophora macrospora</name>
    <dbReference type="NCBI Taxonomy" id="1851006"/>
    <lineage>
        <taxon>Eukaryota</taxon>
        <taxon>Fungi</taxon>
        <taxon>Dikarya</taxon>
        <taxon>Ascomycota</taxon>
        <taxon>Pezizomycotina</taxon>
        <taxon>Eurotiomycetes</taxon>
        <taxon>Chaetothyriomycetidae</taxon>
        <taxon>Chaetothyriales</taxon>
        <taxon>Herpotrichiellaceae</taxon>
        <taxon>Phialophora</taxon>
    </lineage>
</organism>
<evidence type="ECO:0000313" key="2">
    <source>
        <dbReference type="EMBL" id="KIW68146.1"/>
    </source>
</evidence>
<dbReference type="EMBL" id="KN846958">
    <property type="protein sequence ID" value="KIW68146.1"/>
    <property type="molecule type" value="Genomic_DNA"/>
</dbReference>
<evidence type="ECO:0000313" key="3">
    <source>
        <dbReference type="Proteomes" id="UP000054266"/>
    </source>
</evidence>
<dbReference type="Proteomes" id="UP000054266">
    <property type="component" value="Unassembled WGS sequence"/>
</dbReference>
<reference evidence="2 3" key="1">
    <citation type="submission" date="2015-01" db="EMBL/GenBank/DDBJ databases">
        <title>The Genome Sequence of Capronia semiimmersa CBS27337.</title>
        <authorList>
            <consortium name="The Broad Institute Genomics Platform"/>
            <person name="Cuomo C."/>
            <person name="de Hoog S."/>
            <person name="Gorbushina A."/>
            <person name="Stielow B."/>
            <person name="Teixiera M."/>
            <person name="Abouelleil A."/>
            <person name="Chapman S.B."/>
            <person name="Priest M."/>
            <person name="Young S.K."/>
            <person name="Wortman J."/>
            <person name="Nusbaum C."/>
            <person name="Birren B."/>
        </authorList>
    </citation>
    <scope>NUCLEOTIDE SEQUENCE [LARGE SCALE GENOMIC DNA]</scope>
    <source>
        <strain evidence="2 3">CBS 27337</strain>
    </source>
</reference>
<name>A0A0D2CSJ2_9EURO</name>
<feature type="region of interest" description="Disordered" evidence="1">
    <location>
        <begin position="1027"/>
        <end position="1083"/>
    </location>
</feature>
<gene>
    <name evidence="2" type="ORF">PV04_04112</name>
</gene>
<feature type="compositionally biased region" description="Basic and acidic residues" evidence="1">
    <location>
        <begin position="1028"/>
        <end position="1037"/>
    </location>
</feature>
<evidence type="ECO:0000256" key="1">
    <source>
        <dbReference type="SAM" id="MobiDB-lite"/>
    </source>
</evidence>
<keyword evidence="3" id="KW-1185">Reference proteome</keyword>
<sequence length="1127" mass="125356">MTDPFSVASGAIGVISLGLTVCDGLISYLSAFKGQTQFLSSLSRRAEDLNKCLRLLHQLLPPLRTRTPDVARKIEESLAECESAILDLQGKVAAFQRVQGPSLKRDSLHHVSRRVIFPFKKDALLDLSGTIDNLQQNLETVLAIANLEATSTQLNVQNVVNNKVDAVITISAGIGANIQNASQDISSLRTDFSTIEGDLRMLRSTLDPGLQAIMRRIDHLAGQVATMRVSPTTSKAISQSVNLQACTIQQQLIAKPSLFHKFCVEAQGPKITAQKNLPSQEIFSSACSCRYLNRRHKPGKQILSFEYTRDTDHEEHCPFYIEGIKQRRLQFKFSYCSTLISRSLRVVAGLTSGAGGNSLCAQIDWIPIVSSRSSPAMQLLSQLLEDILIQPRKQATLLEIARLALLKLFVEGQSHPREVDEYGCSLVEHAMNFSMWFRAPEGVEAFSRLLYSLASLGAKAPASSFINNASYSATREQQGLGLLAKRLIGIGALEPDLSPLHRTWWIGLTFFPEWHDVLENGPLSLAIMRRDPLELCRLLQSNRHLLLEVDDWGHTPLHLSAIWPLGIILLFKYGGASLVNQKDECGRLPLTYAMQYVHPIQCEKGGHGYLNATKLLLAAGSAIADSQKVRDDFAKLLEGLLAVGDTTTADLMVEAFAHRRQHLQKLAETHLAHHFWHRNDHKADRILDEQALEVVLALSKAGVNTPPACAIPPKQTTIWHCPTMFMKMNAAQKLFDAGFRDIEGHDHRGHTPLTIIPLHSNRRLAGKLELAEWFCNHGANLLCSFPPCRGDCTNPAEHQRPGRLKAIHSLVCPAPVWGEEFALESPVWSSEFLATILNSSITDGCACACSEQGCVPGVNLLSRIPQLRRDGKQSNPWNSLASRLSSAFDNLFMPLIRLWTFEALKLTHTCCRHGCANHETQWNKTCPFSTPMDDETQEIQDEERELISFHEALMFDFADTWLACTKGPRYFLSKVWRPRLQQIRRERAKLSEEEIAGFIRLGVVFDADDTDISQGVQSDDEDQFEVVSDGHSDHGFEKDDEEDSDKVKDLASGGELPSNTTEWNIPADEQQGQHDGCDNGQTIDGIDDVEVAEILTEAARVNGLEDYDVWFKMIGKPDPRQLASGHI</sequence>
<evidence type="ECO:0008006" key="4">
    <source>
        <dbReference type="Google" id="ProtNLM"/>
    </source>
</evidence>
<dbReference type="AlphaFoldDB" id="A0A0D2CSJ2"/>
<dbReference type="SUPFAM" id="SSF48403">
    <property type="entry name" value="Ankyrin repeat"/>
    <property type="match status" value="1"/>
</dbReference>
<accession>A0A0D2CSJ2</accession>